<organism evidence="3 4">
    <name type="scientific">Arthrobotrys conoides</name>
    <dbReference type="NCBI Taxonomy" id="74498"/>
    <lineage>
        <taxon>Eukaryota</taxon>
        <taxon>Fungi</taxon>
        <taxon>Dikarya</taxon>
        <taxon>Ascomycota</taxon>
        <taxon>Pezizomycotina</taxon>
        <taxon>Orbiliomycetes</taxon>
        <taxon>Orbiliales</taxon>
        <taxon>Orbiliaceae</taxon>
        <taxon>Arthrobotrys</taxon>
    </lineage>
</organism>
<name>A0AAN8NXZ9_9PEZI</name>
<gene>
    <name evidence="3" type="ORF">TWF506_001678</name>
</gene>
<dbReference type="AlphaFoldDB" id="A0AAN8NXZ9"/>
<feature type="transmembrane region" description="Helical" evidence="1">
    <location>
        <begin position="230"/>
        <end position="249"/>
    </location>
</feature>
<keyword evidence="4" id="KW-1185">Reference proteome</keyword>
<evidence type="ECO:0000313" key="4">
    <source>
        <dbReference type="Proteomes" id="UP001307849"/>
    </source>
</evidence>
<evidence type="ECO:0000256" key="1">
    <source>
        <dbReference type="SAM" id="Phobius"/>
    </source>
</evidence>
<evidence type="ECO:0000256" key="2">
    <source>
        <dbReference type="SAM" id="SignalP"/>
    </source>
</evidence>
<accession>A0AAN8NXZ9</accession>
<sequence>MKYSVLILAVHAIFVAAQADPATWAKYNHCPTTPAAGCAYICISVGNDPFCAANDPITPRVYCNACPTTGDACPAIFDTNCSYLCADSSNPDARRCVRELPEGPQNVLCAGCAGAPGVGGYSTTATATVTVTATTVSTFISKHVSTIVSKEVSTVTATALGVSGYTTAAVSTPLATSETYKTTTSTTTTSTLPVPPVLSTYIPSGNGTSGNGTLTTVLPHPTYISGSSRMAMSFGGSSVIGFLGIWGFMSGCYI</sequence>
<keyword evidence="1" id="KW-0472">Membrane</keyword>
<feature type="chain" id="PRO_5043027590" evidence="2">
    <location>
        <begin position="20"/>
        <end position="254"/>
    </location>
</feature>
<evidence type="ECO:0000313" key="3">
    <source>
        <dbReference type="EMBL" id="KAK6521465.1"/>
    </source>
</evidence>
<comment type="caution">
    <text evidence="3">The sequence shown here is derived from an EMBL/GenBank/DDBJ whole genome shotgun (WGS) entry which is preliminary data.</text>
</comment>
<keyword evidence="2" id="KW-0732">Signal</keyword>
<proteinExistence type="predicted"/>
<keyword evidence="1" id="KW-1133">Transmembrane helix</keyword>
<feature type="signal peptide" evidence="2">
    <location>
        <begin position="1"/>
        <end position="19"/>
    </location>
</feature>
<dbReference type="Proteomes" id="UP001307849">
    <property type="component" value="Unassembled WGS sequence"/>
</dbReference>
<dbReference type="EMBL" id="JAVHJM010000001">
    <property type="protein sequence ID" value="KAK6521465.1"/>
    <property type="molecule type" value="Genomic_DNA"/>
</dbReference>
<keyword evidence="1" id="KW-0812">Transmembrane</keyword>
<protein>
    <submittedName>
        <fullName evidence="3">Uncharacterized protein</fullName>
    </submittedName>
</protein>
<reference evidence="3 4" key="1">
    <citation type="submission" date="2019-10" db="EMBL/GenBank/DDBJ databases">
        <authorList>
            <person name="Palmer J.M."/>
        </authorList>
    </citation>
    <scope>NUCLEOTIDE SEQUENCE [LARGE SCALE GENOMIC DNA]</scope>
    <source>
        <strain evidence="3 4">TWF506</strain>
    </source>
</reference>